<dbReference type="SUPFAM" id="SSF52540">
    <property type="entry name" value="P-loop containing nucleoside triphosphate hydrolases"/>
    <property type="match status" value="1"/>
</dbReference>
<dbReference type="GO" id="GO:0016887">
    <property type="term" value="F:ATP hydrolysis activity"/>
    <property type="evidence" value="ECO:0007669"/>
    <property type="project" value="InterPro"/>
</dbReference>
<organism evidence="5">
    <name type="scientific">uncultured Chloroflexia bacterium</name>
    <dbReference type="NCBI Taxonomy" id="1672391"/>
    <lineage>
        <taxon>Bacteria</taxon>
        <taxon>Bacillati</taxon>
        <taxon>Chloroflexota</taxon>
        <taxon>Chloroflexia</taxon>
        <taxon>environmental samples</taxon>
    </lineage>
</organism>
<accession>A0A6J4HJX9</accession>
<dbReference type="InterPro" id="IPR003593">
    <property type="entry name" value="AAA+_ATPase"/>
</dbReference>
<name>A0A6J4HJX9_9CHLR</name>
<dbReference type="GO" id="GO:0005524">
    <property type="term" value="F:ATP binding"/>
    <property type="evidence" value="ECO:0007669"/>
    <property type="project" value="UniProtKB-KW"/>
</dbReference>
<keyword evidence="3 5" id="KW-0067">ATP-binding</keyword>
<dbReference type="InterPro" id="IPR003439">
    <property type="entry name" value="ABC_transporter-like_ATP-bd"/>
</dbReference>
<sequence>MLKVDAVTRHFGGVRALYDVSFEVRRGEICALIGPNGAGKTTLVNIVSGFLRPSSGRVILGEREIAGARPHQVAAAGIARTFQNIRLFGELSVLENVLVGRHLHRRDTLFEALFALPGARRAEREAHAFALDLLERLEIDRLAALPAGTLAYGDQRRVEIARALALEPTVLLLDEPAAGMNAAETERLAEQLLSLRADGLTLLVIEHDMDLIMRVSDRVVVLNFGMLIADGAPPEVRGNPDVIAAYLGEDTDGVDDEDKRE</sequence>
<feature type="domain" description="ABC transporter" evidence="4">
    <location>
        <begin position="2"/>
        <end position="249"/>
    </location>
</feature>
<dbReference type="GO" id="GO:0005886">
    <property type="term" value="C:plasma membrane"/>
    <property type="evidence" value="ECO:0007669"/>
    <property type="project" value="TreeGrafter"/>
</dbReference>
<dbReference type="Gene3D" id="3.40.50.300">
    <property type="entry name" value="P-loop containing nucleotide triphosphate hydrolases"/>
    <property type="match status" value="1"/>
</dbReference>
<dbReference type="PROSITE" id="PS00211">
    <property type="entry name" value="ABC_TRANSPORTER_1"/>
    <property type="match status" value="1"/>
</dbReference>
<dbReference type="InterPro" id="IPR051120">
    <property type="entry name" value="ABC_AA/LPS_Transport"/>
</dbReference>
<protein>
    <submittedName>
        <fullName evidence="5">Branched-chain amino acid transport ATP-binding protein LivG</fullName>
    </submittedName>
</protein>
<dbReference type="PROSITE" id="PS50893">
    <property type="entry name" value="ABC_TRANSPORTER_2"/>
    <property type="match status" value="1"/>
</dbReference>
<dbReference type="AlphaFoldDB" id="A0A6J4HJX9"/>
<dbReference type="SMART" id="SM00382">
    <property type="entry name" value="AAA"/>
    <property type="match status" value="1"/>
</dbReference>
<evidence type="ECO:0000256" key="2">
    <source>
        <dbReference type="ARBA" id="ARBA00022741"/>
    </source>
</evidence>
<dbReference type="InterPro" id="IPR017871">
    <property type="entry name" value="ABC_transporter-like_CS"/>
</dbReference>
<dbReference type="InterPro" id="IPR027417">
    <property type="entry name" value="P-loop_NTPase"/>
</dbReference>
<dbReference type="CDD" id="cd03219">
    <property type="entry name" value="ABC_Mj1267_LivG_branched"/>
    <property type="match status" value="1"/>
</dbReference>
<gene>
    <name evidence="5" type="ORF">AVDCRST_MAG26-631</name>
</gene>
<evidence type="ECO:0000259" key="4">
    <source>
        <dbReference type="PROSITE" id="PS50893"/>
    </source>
</evidence>
<reference evidence="5" key="1">
    <citation type="submission" date="2020-02" db="EMBL/GenBank/DDBJ databases">
        <authorList>
            <person name="Meier V. D."/>
        </authorList>
    </citation>
    <scope>NUCLEOTIDE SEQUENCE</scope>
    <source>
        <strain evidence="5">AVDCRST_MAG26</strain>
    </source>
</reference>
<dbReference type="FunFam" id="3.40.50.300:FF:000421">
    <property type="entry name" value="Branched-chain amino acid ABC transporter ATP-binding protein"/>
    <property type="match status" value="1"/>
</dbReference>
<evidence type="ECO:0000313" key="5">
    <source>
        <dbReference type="EMBL" id="CAA9223431.1"/>
    </source>
</evidence>
<dbReference type="EMBL" id="CADCTK010000163">
    <property type="protein sequence ID" value="CAA9223431.1"/>
    <property type="molecule type" value="Genomic_DNA"/>
</dbReference>
<dbReference type="Pfam" id="PF00005">
    <property type="entry name" value="ABC_tran"/>
    <property type="match status" value="1"/>
</dbReference>
<proteinExistence type="predicted"/>
<evidence type="ECO:0000256" key="3">
    <source>
        <dbReference type="ARBA" id="ARBA00022840"/>
    </source>
</evidence>
<keyword evidence="1" id="KW-0813">Transport</keyword>
<dbReference type="PANTHER" id="PTHR45772:SF9">
    <property type="entry name" value="CONSERVED COMPONENT OF ABC TRANSPORTER FOR NATURAL AMINO ACIDS"/>
    <property type="match status" value="1"/>
</dbReference>
<dbReference type="PANTHER" id="PTHR45772">
    <property type="entry name" value="CONSERVED COMPONENT OF ABC TRANSPORTER FOR NATURAL AMINO ACIDS-RELATED"/>
    <property type="match status" value="1"/>
</dbReference>
<dbReference type="Pfam" id="PF12399">
    <property type="entry name" value="BCA_ABC_TP_C"/>
    <property type="match status" value="1"/>
</dbReference>
<dbReference type="InterPro" id="IPR032823">
    <property type="entry name" value="BCA_ABC_TP_C"/>
</dbReference>
<evidence type="ECO:0000256" key="1">
    <source>
        <dbReference type="ARBA" id="ARBA00022448"/>
    </source>
</evidence>
<keyword evidence="2" id="KW-0547">Nucleotide-binding</keyword>